<dbReference type="EMBL" id="CP002085">
    <property type="protein sequence ID" value="ADK84231.1"/>
    <property type="molecule type" value="Genomic_DNA"/>
</dbReference>
<dbReference type="InterPro" id="IPR002078">
    <property type="entry name" value="Sigma_54_int"/>
</dbReference>
<feature type="domain" description="Response regulatory" evidence="5">
    <location>
        <begin position="3"/>
        <end position="117"/>
    </location>
</feature>
<dbReference type="InterPro" id="IPR011006">
    <property type="entry name" value="CheY-like_superfamily"/>
</dbReference>
<dbReference type="Gene3D" id="1.10.10.60">
    <property type="entry name" value="Homeodomain-like"/>
    <property type="match status" value="1"/>
</dbReference>
<dbReference type="FunFam" id="3.40.50.300:FF:000006">
    <property type="entry name" value="DNA-binding transcriptional regulator NtrC"/>
    <property type="match status" value="1"/>
</dbReference>
<dbReference type="AlphaFoldDB" id="E1QF95"/>
<dbReference type="PANTHER" id="PTHR32071:SF113">
    <property type="entry name" value="ALGINATE BIOSYNTHESIS TRANSCRIPTIONAL REGULATORY PROTEIN ALGB"/>
    <property type="match status" value="1"/>
</dbReference>
<dbReference type="InterPro" id="IPR009057">
    <property type="entry name" value="Homeodomain-like_sf"/>
</dbReference>
<dbReference type="SMART" id="SM00382">
    <property type="entry name" value="AAA"/>
    <property type="match status" value="1"/>
</dbReference>
<dbReference type="InterPro" id="IPR027417">
    <property type="entry name" value="P-loop_NTPase"/>
</dbReference>
<dbReference type="KEGG" id="dbr:Deba_0861"/>
<dbReference type="InterPro" id="IPR003593">
    <property type="entry name" value="AAA+_ATPase"/>
</dbReference>
<dbReference type="SMART" id="SM00448">
    <property type="entry name" value="REC"/>
    <property type="match status" value="1"/>
</dbReference>
<keyword evidence="1" id="KW-0547">Nucleotide-binding</keyword>
<evidence type="ECO:0000259" key="5">
    <source>
        <dbReference type="PROSITE" id="PS50110"/>
    </source>
</evidence>
<reference evidence="6 7" key="1">
    <citation type="journal article" date="2010" name="Stand. Genomic Sci.">
        <title>Complete genome sequence of Desulfarculus baarsii type strain (2st14).</title>
        <authorList>
            <person name="Sun H."/>
            <person name="Spring S."/>
            <person name="Lapidus A."/>
            <person name="Davenport K."/>
            <person name="Del Rio T.G."/>
            <person name="Tice H."/>
            <person name="Nolan M."/>
            <person name="Copeland A."/>
            <person name="Cheng J.F."/>
            <person name="Lucas S."/>
            <person name="Tapia R."/>
            <person name="Goodwin L."/>
            <person name="Pitluck S."/>
            <person name="Ivanova N."/>
            <person name="Pagani I."/>
            <person name="Mavromatis K."/>
            <person name="Ovchinnikova G."/>
            <person name="Pati A."/>
            <person name="Chen A."/>
            <person name="Palaniappan K."/>
            <person name="Hauser L."/>
            <person name="Chang Y.J."/>
            <person name="Jeffries C.D."/>
            <person name="Detter J.C."/>
            <person name="Han C."/>
            <person name="Rohde M."/>
            <person name="Brambilla E."/>
            <person name="Goker M."/>
            <person name="Woyke T."/>
            <person name="Bristow J."/>
            <person name="Eisen J.A."/>
            <person name="Markowitz V."/>
            <person name="Hugenholtz P."/>
            <person name="Kyrpides N.C."/>
            <person name="Klenk H.P."/>
            <person name="Land M."/>
        </authorList>
    </citation>
    <scope>NUCLEOTIDE SEQUENCE [LARGE SCALE GENOMIC DNA]</scope>
    <source>
        <strain evidence="7">ATCC 33931 / DSM 2075 / LMG 7858 / VKM B-1802 / 2st14</strain>
    </source>
</reference>
<dbReference type="PROSITE" id="PS00676">
    <property type="entry name" value="SIGMA54_INTERACT_2"/>
    <property type="match status" value="1"/>
</dbReference>
<dbReference type="Gene3D" id="3.40.50.2300">
    <property type="match status" value="1"/>
</dbReference>
<dbReference type="Pfam" id="PF00158">
    <property type="entry name" value="Sigma54_activat"/>
    <property type="match status" value="1"/>
</dbReference>
<dbReference type="GO" id="GO:0006355">
    <property type="term" value="P:regulation of DNA-templated transcription"/>
    <property type="evidence" value="ECO:0007669"/>
    <property type="project" value="InterPro"/>
</dbReference>
<dbReference type="PROSITE" id="PS50045">
    <property type="entry name" value="SIGMA54_INTERACT_4"/>
    <property type="match status" value="1"/>
</dbReference>
<dbReference type="Pfam" id="PF25601">
    <property type="entry name" value="AAA_lid_14"/>
    <property type="match status" value="1"/>
</dbReference>
<dbReference type="RefSeq" id="WP_013257685.1">
    <property type="nucleotide sequence ID" value="NC_014365.1"/>
</dbReference>
<accession>E1QF95</accession>
<dbReference type="SUPFAM" id="SSF52172">
    <property type="entry name" value="CheY-like"/>
    <property type="match status" value="1"/>
</dbReference>
<dbReference type="SUPFAM" id="SSF52540">
    <property type="entry name" value="P-loop containing nucleoside triphosphate hydrolases"/>
    <property type="match status" value="1"/>
</dbReference>
<dbReference type="InterPro" id="IPR025662">
    <property type="entry name" value="Sigma_54_int_dom_ATP-bd_1"/>
</dbReference>
<proteinExistence type="predicted"/>
<dbReference type="PANTHER" id="PTHR32071">
    <property type="entry name" value="TRANSCRIPTIONAL REGULATORY PROTEIN"/>
    <property type="match status" value="1"/>
</dbReference>
<dbReference type="InterPro" id="IPR025943">
    <property type="entry name" value="Sigma_54_int_dom_ATP-bd_2"/>
</dbReference>
<name>E1QF95_DESB2</name>
<protein>
    <submittedName>
        <fullName evidence="6">Two component, sigma54 specific, transcriptional regulator, Fis family</fullName>
    </submittedName>
</protein>
<evidence type="ECO:0000259" key="4">
    <source>
        <dbReference type="PROSITE" id="PS50045"/>
    </source>
</evidence>
<evidence type="ECO:0000256" key="1">
    <source>
        <dbReference type="ARBA" id="ARBA00022741"/>
    </source>
</evidence>
<feature type="domain" description="Sigma-54 factor interaction" evidence="4">
    <location>
        <begin position="137"/>
        <end position="366"/>
    </location>
</feature>
<evidence type="ECO:0000313" key="6">
    <source>
        <dbReference type="EMBL" id="ADK84231.1"/>
    </source>
</evidence>
<dbReference type="CDD" id="cd00156">
    <property type="entry name" value="REC"/>
    <property type="match status" value="1"/>
</dbReference>
<evidence type="ECO:0000313" key="7">
    <source>
        <dbReference type="Proteomes" id="UP000009047"/>
    </source>
</evidence>
<gene>
    <name evidence="6" type="ordered locus">Deba_0861</name>
</gene>
<dbReference type="Gene3D" id="1.10.8.60">
    <property type="match status" value="1"/>
</dbReference>
<dbReference type="CDD" id="cd00009">
    <property type="entry name" value="AAA"/>
    <property type="match status" value="1"/>
</dbReference>
<evidence type="ECO:0000256" key="3">
    <source>
        <dbReference type="PROSITE-ProRule" id="PRU00169"/>
    </source>
</evidence>
<dbReference type="InterPro" id="IPR058031">
    <property type="entry name" value="AAA_lid_NorR"/>
</dbReference>
<dbReference type="OrthoDB" id="9763792at2"/>
<keyword evidence="7" id="KW-1185">Reference proteome</keyword>
<dbReference type="eggNOG" id="COG2204">
    <property type="taxonomic scope" value="Bacteria"/>
</dbReference>
<dbReference type="GO" id="GO:0000160">
    <property type="term" value="P:phosphorelay signal transduction system"/>
    <property type="evidence" value="ECO:0007669"/>
    <property type="project" value="InterPro"/>
</dbReference>
<dbReference type="HOGENOM" id="CLU_000445_0_6_7"/>
<dbReference type="PROSITE" id="PS00675">
    <property type="entry name" value="SIGMA54_INTERACT_1"/>
    <property type="match status" value="1"/>
</dbReference>
<dbReference type="InterPro" id="IPR001789">
    <property type="entry name" value="Sig_transdc_resp-reg_receiver"/>
</dbReference>
<keyword evidence="2" id="KW-0067">ATP-binding</keyword>
<dbReference type="PROSITE" id="PS50110">
    <property type="entry name" value="RESPONSE_REGULATORY"/>
    <property type="match status" value="1"/>
</dbReference>
<keyword evidence="3" id="KW-0597">Phosphoprotein</keyword>
<evidence type="ECO:0000256" key="2">
    <source>
        <dbReference type="ARBA" id="ARBA00022840"/>
    </source>
</evidence>
<dbReference type="STRING" id="644282.Deba_0861"/>
<sequence>MAHVLIIDDDQMFCEMLAHKVELLGHQAAFAHSLAQGLALCQAGGYDVIYLDVRMPDGNGLEWLGRIQASPGRPEVIIMTGAGDPDGAELAIKSGAWDYVKKPSSMQATTLPLARALQYRQEKAAAGQRRALRLEGIVGADPAFAACLDKLAQAAGSEAAVLICGETGTGKELFARAIHENSARHGGSFVVVDCSVLPQNLVESILFGHEKGAFTGASEARRGLIAQANGGTLFLDEVGELSPALQRSFLRVLQERRFRPLGAARESSSDFRLLAATNRDLEAMAAGGAFREDLLFRLRTLVIDLPPLRRRGKDIASLVSHHLELLCRRYGQGAKGFSPEFMAALTAHAWPGNVRELVSALEQALAAAGPAPTLHVHHLPQKLRIALARASAHPLEAAPRQPEEPAQAMGLPPLKQYRQAMDRQYLQELLRVCQGDMGRAVAVSGLSRSRLYALLKQLGLARQD</sequence>
<dbReference type="Pfam" id="PF00072">
    <property type="entry name" value="Response_reg"/>
    <property type="match status" value="1"/>
</dbReference>
<organism evidence="6 7">
    <name type="scientific">Desulfarculus baarsii (strain ATCC 33931 / DSM 2075 / LMG 7858 / VKM B-1802 / 2st14)</name>
    <dbReference type="NCBI Taxonomy" id="644282"/>
    <lineage>
        <taxon>Bacteria</taxon>
        <taxon>Pseudomonadati</taxon>
        <taxon>Thermodesulfobacteriota</taxon>
        <taxon>Desulfarculia</taxon>
        <taxon>Desulfarculales</taxon>
        <taxon>Desulfarculaceae</taxon>
        <taxon>Desulfarculus</taxon>
    </lineage>
</organism>
<feature type="modified residue" description="4-aspartylphosphate" evidence="3">
    <location>
        <position position="52"/>
    </location>
</feature>
<dbReference type="Proteomes" id="UP000009047">
    <property type="component" value="Chromosome"/>
</dbReference>
<dbReference type="Gene3D" id="3.40.50.300">
    <property type="entry name" value="P-loop containing nucleotide triphosphate hydrolases"/>
    <property type="match status" value="1"/>
</dbReference>
<dbReference type="GO" id="GO:0005524">
    <property type="term" value="F:ATP binding"/>
    <property type="evidence" value="ECO:0007669"/>
    <property type="project" value="UniProtKB-KW"/>
</dbReference>
<dbReference type="SUPFAM" id="SSF46689">
    <property type="entry name" value="Homeodomain-like"/>
    <property type="match status" value="1"/>
</dbReference>